<dbReference type="PANTHER" id="PTHR34108:SF1">
    <property type="entry name" value="SEPTUM SITE-DETERMINING PROTEIN MINC"/>
    <property type="match status" value="1"/>
</dbReference>
<sequence>MKKQLVNMKGTKDGFVLRLDDQCAYVDLVEELKKKVSESGIDSKVDVQLYLGYRYCSDEQIKELIKIVQETEQLIVSKVQSEVLTAHESNQKRIESQQDTYIGVVRSGQVLRSPGDIIIVGNVNPNGRVEAGGNVYVLGKLKGIAHAGVHGNKEAIIAASLFEATHIMIADQVQAMSDEHVKAIKHEEMTCAFIGYDGRITYDQVHALKNIRPLLNVSKGGS</sequence>
<dbReference type="Proteomes" id="UP000037326">
    <property type="component" value="Unassembled WGS sequence"/>
</dbReference>
<feature type="domain" description="Septum site-determining protein MinC N-terminal" evidence="8">
    <location>
        <begin position="6"/>
        <end position="79"/>
    </location>
</feature>
<dbReference type="GeneID" id="96599866"/>
<dbReference type="GO" id="GO:0000902">
    <property type="term" value="P:cell morphogenesis"/>
    <property type="evidence" value="ECO:0007669"/>
    <property type="project" value="InterPro"/>
</dbReference>
<comment type="subunit">
    <text evidence="5 6">Interacts with MinD and FtsZ.</text>
</comment>
<keyword evidence="4 6" id="KW-0131">Cell cycle</keyword>
<dbReference type="EMBL" id="LFXJ01000008">
    <property type="protein sequence ID" value="KMY30330.1"/>
    <property type="molecule type" value="Genomic_DNA"/>
</dbReference>
<name>A0A0K9F739_9BACI</name>
<organism evidence="9 10">
    <name type="scientific">Lysinibacillus xylanilyticus</name>
    <dbReference type="NCBI Taxonomy" id="582475"/>
    <lineage>
        <taxon>Bacteria</taxon>
        <taxon>Bacillati</taxon>
        <taxon>Bacillota</taxon>
        <taxon>Bacilli</taxon>
        <taxon>Bacillales</taxon>
        <taxon>Bacillaceae</taxon>
        <taxon>Lysinibacillus</taxon>
    </lineage>
</organism>
<comment type="function">
    <text evidence="6">Cell division inhibitor that blocks the formation of polar Z ring septums. Rapidly oscillates between the poles of the cell to destabilize FtsZ filaments that have formed before they mature into polar Z rings. Prevents FtsZ polymerization.</text>
</comment>
<evidence type="ECO:0000313" key="10">
    <source>
        <dbReference type="Proteomes" id="UP000037326"/>
    </source>
</evidence>
<comment type="caution">
    <text evidence="9">The sequence shown here is derived from an EMBL/GenBank/DDBJ whole genome shotgun (WGS) entry which is preliminary data.</text>
</comment>
<dbReference type="Gene3D" id="3.30.160.540">
    <property type="match status" value="1"/>
</dbReference>
<dbReference type="PATRIC" id="fig|582475.4.peg.4423"/>
<accession>A0A0K9F739</accession>
<evidence type="ECO:0000256" key="5">
    <source>
        <dbReference type="ARBA" id="ARBA00046874"/>
    </source>
</evidence>
<dbReference type="InterPro" id="IPR013033">
    <property type="entry name" value="MinC"/>
</dbReference>
<dbReference type="InterPro" id="IPR036145">
    <property type="entry name" value="MinC_C_sf"/>
</dbReference>
<gene>
    <name evidence="6" type="primary">minC</name>
    <name evidence="9" type="ORF">ACZ11_16690</name>
</gene>
<keyword evidence="2 6" id="KW-0132">Cell division</keyword>
<evidence type="ECO:0000256" key="6">
    <source>
        <dbReference type="HAMAP-Rule" id="MF_00267"/>
    </source>
</evidence>
<dbReference type="RefSeq" id="WP_049667658.1">
    <property type="nucleotide sequence ID" value="NZ_CP189807.1"/>
</dbReference>
<evidence type="ECO:0000256" key="1">
    <source>
        <dbReference type="ARBA" id="ARBA00006291"/>
    </source>
</evidence>
<reference evidence="10" key="1">
    <citation type="submission" date="2015-07" db="EMBL/GenBank/DDBJ databases">
        <authorList>
            <consortium name="Consortium for Microbial Forensics and Genomics (microFORGE)"/>
            <person name="Knight B.M."/>
            <person name="Roberts D.P."/>
            <person name="Lin D."/>
            <person name="Hari K."/>
            <person name="Fletcher J."/>
            <person name="Melcher U."/>
            <person name="Blagden T."/>
            <person name="Winegar R.A."/>
        </authorList>
    </citation>
    <scope>NUCLEOTIDE SEQUENCE [LARGE SCALE GENOMIC DNA]</scope>
    <source>
        <strain evidence="10">DSM 23493</strain>
    </source>
</reference>
<dbReference type="SUPFAM" id="SSF63848">
    <property type="entry name" value="Cell-division inhibitor MinC, C-terminal domain"/>
    <property type="match status" value="1"/>
</dbReference>
<dbReference type="Pfam" id="PF03775">
    <property type="entry name" value="MinC_C"/>
    <property type="match status" value="1"/>
</dbReference>
<comment type="similarity">
    <text evidence="1 6">Belongs to the MinC family.</text>
</comment>
<protein>
    <recommendedName>
        <fullName evidence="6">Probable septum site-determining protein MinC</fullName>
    </recommendedName>
</protein>
<dbReference type="InterPro" id="IPR005526">
    <property type="entry name" value="Septum_form_inhib_MinC_C"/>
</dbReference>
<evidence type="ECO:0000313" key="9">
    <source>
        <dbReference type="EMBL" id="KMY30330.1"/>
    </source>
</evidence>
<keyword evidence="3 6" id="KW-0717">Septation</keyword>
<dbReference type="PANTHER" id="PTHR34108">
    <property type="entry name" value="SEPTUM SITE-DETERMINING PROTEIN MINC"/>
    <property type="match status" value="1"/>
</dbReference>
<evidence type="ECO:0000256" key="3">
    <source>
        <dbReference type="ARBA" id="ARBA00023210"/>
    </source>
</evidence>
<dbReference type="OrthoDB" id="9790810at2"/>
<dbReference type="NCBIfam" id="NF001772">
    <property type="entry name" value="PRK00513.1-3"/>
    <property type="match status" value="1"/>
</dbReference>
<dbReference type="InterPro" id="IPR016098">
    <property type="entry name" value="CAP/MinC_C"/>
</dbReference>
<dbReference type="GO" id="GO:1901891">
    <property type="term" value="P:regulation of cell septum assembly"/>
    <property type="evidence" value="ECO:0007669"/>
    <property type="project" value="InterPro"/>
</dbReference>
<evidence type="ECO:0000256" key="4">
    <source>
        <dbReference type="ARBA" id="ARBA00023306"/>
    </source>
</evidence>
<feature type="domain" description="Septum formation inhibitor MinC C-terminal" evidence="7">
    <location>
        <begin position="104"/>
        <end position="193"/>
    </location>
</feature>
<dbReference type="AlphaFoldDB" id="A0A0K9F739"/>
<dbReference type="GO" id="GO:0000917">
    <property type="term" value="P:division septum assembly"/>
    <property type="evidence" value="ECO:0007669"/>
    <property type="project" value="UniProtKB-KW"/>
</dbReference>
<dbReference type="HAMAP" id="MF_00267">
    <property type="entry name" value="MinC"/>
    <property type="match status" value="1"/>
</dbReference>
<dbReference type="Gene3D" id="2.160.20.70">
    <property type="match status" value="1"/>
</dbReference>
<evidence type="ECO:0000259" key="8">
    <source>
        <dbReference type="Pfam" id="PF22642"/>
    </source>
</evidence>
<evidence type="ECO:0000259" key="7">
    <source>
        <dbReference type="Pfam" id="PF03775"/>
    </source>
</evidence>
<evidence type="ECO:0000256" key="2">
    <source>
        <dbReference type="ARBA" id="ARBA00022618"/>
    </source>
</evidence>
<dbReference type="InterPro" id="IPR055219">
    <property type="entry name" value="MinC_N_1"/>
</dbReference>
<dbReference type="Pfam" id="PF22642">
    <property type="entry name" value="MinC_N_1"/>
    <property type="match status" value="1"/>
</dbReference>
<proteinExistence type="inferred from homology"/>